<proteinExistence type="predicted"/>
<protein>
    <recommendedName>
        <fullName evidence="3">PIN domain-containing protein</fullName>
    </recommendedName>
</protein>
<comment type="caution">
    <text evidence="1">The sequence shown here is derived from an EMBL/GenBank/DDBJ whole genome shotgun (WGS) entry which is preliminary data.</text>
</comment>
<name>A0A2R6ABD7_9ARCH</name>
<organism evidence="1 2">
    <name type="scientific">Candidatus Marsarchaeota G1 archaeon OSP_D</name>
    <dbReference type="NCBI Taxonomy" id="1978155"/>
    <lineage>
        <taxon>Archaea</taxon>
        <taxon>Candidatus Marsarchaeota</taxon>
        <taxon>Candidatus Marsarchaeota group 1</taxon>
    </lineage>
</organism>
<dbReference type="AlphaFoldDB" id="A0A2R6ABD7"/>
<dbReference type="EMBL" id="NEXC01000016">
    <property type="protein sequence ID" value="PSN83720.1"/>
    <property type="molecule type" value="Genomic_DNA"/>
</dbReference>
<gene>
    <name evidence="1" type="ORF">B9Q01_03640</name>
</gene>
<evidence type="ECO:0000313" key="1">
    <source>
        <dbReference type="EMBL" id="PSN83720.1"/>
    </source>
</evidence>
<sequence>MNYLFDSSAIIALVERKKLDELLEGYTIELAFYELGNAVWKQVHLYKTLSTDDAKITLDALISVFNKMHKIQG</sequence>
<reference evidence="1 2" key="1">
    <citation type="submission" date="2017-04" db="EMBL/GenBank/DDBJ databases">
        <title>Novel microbial lineages endemic to geothermal iron-oxide mats fill important gaps in the evolutionary history of Archaea.</title>
        <authorList>
            <person name="Jay Z.J."/>
            <person name="Beam J.P."/>
            <person name="Dlakic M."/>
            <person name="Rusch D.B."/>
            <person name="Kozubal M.A."/>
            <person name="Inskeep W.P."/>
        </authorList>
    </citation>
    <scope>NUCLEOTIDE SEQUENCE [LARGE SCALE GENOMIC DNA]</scope>
    <source>
        <strain evidence="1">OSP_D</strain>
    </source>
</reference>
<evidence type="ECO:0000313" key="2">
    <source>
        <dbReference type="Proteomes" id="UP000240880"/>
    </source>
</evidence>
<dbReference type="Proteomes" id="UP000240880">
    <property type="component" value="Unassembled WGS sequence"/>
</dbReference>
<accession>A0A2R6ABD7</accession>
<dbReference type="Gene3D" id="3.40.50.1010">
    <property type="entry name" value="5'-nuclease"/>
    <property type="match status" value="1"/>
</dbReference>
<evidence type="ECO:0008006" key="3">
    <source>
        <dbReference type="Google" id="ProtNLM"/>
    </source>
</evidence>